<dbReference type="Proteomes" id="UP001314681">
    <property type="component" value="Unassembled WGS sequence"/>
</dbReference>
<accession>A0ABS6KAP1</accession>
<evidence type="ECO:0000313" key="3">
    <source>
        <dbReference type="Proteomes" id="UP001314681"/>
    </source>
</evidence>
<evidence type="ECO:0000259" key="1">
    <source>
        <dbReference type="Pfam" id="PF14285"/>
    </source>
</evidence>
<dbReference type="Pfam" id="PF14285">
    <property type="entry name" value="DUF4367"/>
    <property type="match status" value="1"/>
</dbReference>
<reference evidence="2 3" key="1">
    <citation type="submission" date="2021-06" db="EMBL/GenBank/DDBJ databases">
        <title>Description of novel taxa of the family Lachnospiraceae.</title>
        <authorList>
            <person name="Chaplin A.V."/>
            <person name="Sokolova S.R."/>
            <person name="Pikina A.P."/>
            <person name="Korzhanova M."/>
            <person name="Belova V."/>
            <person name="Korostin D."/>
            <person name="Efimov B.A."/>
        </authorList>
    </citation>
    <scope>NUCLEOTIDE SEQUENCE [LARGE SCALE GENOMIC DNA]</scope>
    <source>
        <strain evidence="2 3">ASD4241</strain>
    </source>
</reference>
<dbReference type="RefSeq" id="WP_158355658.1">
    <property type="nucleotide sequence ID" value="NZ_JAHQCX010000012.1"/>
</dbReference>
<gene>
    <name evidence="2" type="ORF">KTH90_16260</name>
</gene>
<dbReference type="InterPro" id="IPR025377">
    <property type="entry name" value="DUF4367"/>
</dbReference>
<comment type="caution">
    <text evidence="2">The sequence shown here is derived from an EMBL/GenBank/DDBJ whole genome shotgun (WGS) entry which is preliminary data.</text>
</comment>
<evidence type="ECO:0000313" key="2">
    <source>
        <dbReference type="EMBL" id="MBU9727567.1"/>
    </source>
</evidence>
<keyword evidence="3" id="KW-1185">Reference proteome</keyword>
<protein>
    <submittedName>
        <fullName evidence="2">DUF4367 domain-containing protein</fullName>
    </submittedName>
</protein>
<sequence length="480" mass="52899">MRLEDMKQEFPKMPADMKAMVEREVAKQIKTVKPHFSAAKIAAVSAVAVMVLGTTVFAGVKLYQMNREAAGEYAVETRIQKAEGAEAGIKDQSTPLEIPSVTMEVGYIPEGMIQTEDGKYSYSDTPHIGGISIVLYRMDQGDEAFRVLDTGVLNSENIMAGGHDGVYLEMQKGNDGSIYFNQRIYLSFPEVHHVVQMYVGEDVTREEALKIAEGIRLTPAEDGNDSTPALAWSDYAASVKEDEELSGSDESGMCLTVPKEKMENVHKIGDSFSPLEIPDPELAANLKIKVTDVQIADDVSLLDPAYMDSAFNDAVDANGKLLPNTINYIKTGNGVDSLDEIIKTREVPQKLVYAAIEYQNTGNTELNDVLYFGSLMKIQENTDNYAIYQGETPKDGDQWDISSGTSQLQHLEMPYHDVLGGSENKNYISSIKPGETATVHIAYVVNEDELDLLYLNLDTYGGTYEFSDTSLNLGLVDIRQ</sequence>
<dbReference type="EMBL" id="JAHQCX010000012">
    <property type="protein sequence ID" value="MBU9727567.1"/>
    <property type="molecule type" value="Genomic_DNA"/>
</dbReference>
<feature type="domain" description="DUF4367" evidence="1">
    <location>
        <begin position="104"/>
        <end position="215"/>
    </location>
</feature>
<name>A0ABS6KAP1_9FIRM</name>
<organism evidence="2 3">
    <name type="scientific">Diplocloster modestus</name>
    <dbReference type="NCBI Taxonomy" id="2850322"/>
    <lineage>
        <taxon>Bacteria</taxon>
        <taxon>Bacillati</taxon>
        <taxon>Bacillota</taxon>
        <taxon>Clostridia</taxon>
        <taxon>Lachnospirales</taxon>
        <taxon>Lachnospiraceae</taxon>
        <taxon>Diplocloster</taxon>
    </lineage>
</organism>
<proteinExistence type="predicted"/>